<keyword evidence="2" id="KW-1185">Reference proteome</keyword>
<dbReference type="PROSITE" id="PS51257">
    <property type="entry name" value="PROKAR_LIPOPROTEIN"/>
    <property type="match status" value="1"/>
</dbReference>
<reference evidence="2" key="1">
    <citation type="submission" date="2023-07" db="EMBL/GenBank/DDBJ databases">
        <title>Isolating and identifying novel microbial strains from the Mariana Trench.</title>
        <authorList>
            <person name="Fu H."/>
        </authorList>
    </citation>
    <scope>NUCLEOTIDE SEQUENCE [LARGE SCALE GENOMIC DNA]</scope>
    <source>
        <strain evidence="2">T-y2</strain>
    </source>
</reference>
<dbReference type="InterPro" id="IPR003795">
    <property type="entry name" value="DUF192"/>
</dbReference>
<evidence type="ECO:0000313" key="2">
    <source>
        <dbReference type="Proteomes" id="UP001182991"/>
    </source>
</evidence>
<name>A0ABU2KL56_9FLAO</name>
<organism evidence="1 2">
    <name type="scientific">Mesonia ostreae</name>
    <dbReference type="NCBI Taxonomy" id="861110"/>
    <lineage>
        <taxon>Bacteria</taxon>
        <taxon>Pseudomonadati</taxon>
        <taxon>Bacteroidota</taxon>
        <taxon>Flavobacteriia</taxon>
        <taxon>Flavobacteriales</taxon>
        <taxon>Flavobacteriaceae</taxon>
        <taxon>Mesonia</taxon>
    </lineage>
</organism>
<dbReference type="PANTHER" id="PTHR37953:SF1">
    <property type="entry name" value="UPF0127 PROTEIN MJ1496"/>
    <property type="match status" value="1"/>
</dbReference>
<sequence length="164" mass="18918">MRKILRNFTLVGGIVLLFTACKEEAKNKPVTTAEITFKKNGELHFLNSEKDTLKHLEIETAISSYEQQTGLMYRKQMKENRGMLFIYKEESPRPNFYMKNTYIALDLVYINKNNKVVDIQRDAKPFNETPIPSQAASQYVLEINGGLAKHWNLSEGDSVIFHLD</sequence>
<dbReference type="Proteomes" id="UP001182991">
    <property type="component" value="Unassembled WGS sequence"/>
</dbReference>
<gene>
    <name evidence="1" type="ORF">RLT85_12555</name>
</gene>
<dbReference type="InterPro" id="IPR038695">
    <property type="entry name" value="Saro_0823-like_sf"/>
</dbReference>
<comment type="caution">
    <text evidence="1">The sequence shown here is derived from an EMBL/GenBank/DDBJ whole genome shotgun (WGS) entry which is preliminary data.</text>
</comment>
<evidence type="ECO:0000313" key="1">
    <source>
        <dbReference type="EMBL" id="MDT0295462.1"/>
    </source>
</evidence>
<dbReference type="EMBL" id="JAVRBG010000014">
    <property type="protein sequence ID" value="MDT0295462.1"/>
    <property type="molecule type" value="Genomic_DNA"/>
</dbReference>
<dbReference type="Pfam" id="PF02643">
    <property type="entry name" value="DUF192"/>
    <property type="match status" value="1"/>
</dbReference>
<dbReference type="Gene3D" id="2.60.120.1140">
    <property type="entry name" value="Protein of unknown function DUF192"/>
    <property type="match status" value="1"/>
</dbReference>
<accession>A0ABU2KL56</accession>
<proteinExistence type="predicted"/>
<dbReference type="RefSeq" id="WP_311402396.1">
    <property type="nucleotide sequence ID" value="NZ_JAVRBG010000014.1"/>
</dbReference>
<dbReference type="PANTHER" id="PTHR37953">
    <property type="entry name" value="UPF0127 PROTEIN MJ1496"/>
    <property type="match status" value="1"/>
</dbReference>
<protein>
    <submittedName>
        <fullName evidence="1">DUF192 domain-containing protein</fullName>
    </submittedName>
</protein>